<dbReference type="RefSeq" id="XP_008785984.2">
    <property type="nucleotide sequence ID" value="XM_008787762.4"/>
</dbReference>
<proteinExistence type="predicted"/>
<sequence>MSYDFPTAFPTVRAIKISYSELKEKEEDLSAKIEEGFGPSGLGLVSISDVPGYALLRQNLLCLSARLTSLPEDVKEGLEDPVSRYNVGWSFGKEKLKTGKHDTFKCSFYANPVVDVPATDSSLMKRYPLYCRPNRWPTNALPELEIAFKSLGKLMLDVGLLLAYHCSRYVSKGAKMHGNEDFEHILQRSRCHKGRLLYYLPVQQSEFKEGACSMSSWSDWHTDFCHLTGLTSGMYMRNNEKITCPDSAAGLYIRMRNDQIVRVVFGEDEIAYQISDTADVLSRGRLCATPHSVQAPKGEKAYGVGRSTFVLFIQPDWDEILNFPEEIPHHLKLVSPNETLTFGEYSMRRLDACNIPEHKNLWDLYIMAVHNPCNLARKQKLVSIRVF</sequence>
<dbReference type="InterPro" id="IPR027443">
    <property type="entry name" value="IPNS-like_sf"/>
</dbReference>
<gene>
    <name evidence="2" type="primary">LOC103704467</name>
</gene>
<organism evidence="1 2">
    <name type="scientific">Phoenix dactylifera</name>
    <name type="common">Date palm</name>
    <dbReference type="NCBI Taxonomy" id="42345"/>
    <lineage>
        <taxon>Eukaryota</taxon>
        <taxon>Viridiplantae</taxon>
        <taxon>Streptophyta</taxon>
        <taxon>Embryophyta</taxon>
        <taxon>Tracheophyta</taxon>
        <taxon>Spermatophyta</taxon>
        <taxon>Magnoliopsida</taxon>
        <taxon>Liliopsida</taxon>
        <taxon>Arecaceae</taxon>
        <taxon>Coryphoideae</taxon>
        <taxon>Phoeniceae</taxon>
        <taxon>Phoenix</taxon>
    </lineage>
</organism>
<dbReference type="FunFam" id="2.60.120.330:FF:000031">
    <property type="entry name" value="2-oxoglutarate (2OG) and Fe(II)-dependent oxygenase superfamily protein"/>
    <property type="match status" value="1"/>
</dbReference>
<dbReference type="OrthoDB" id="438224at2759"/>
<evidence type="ECO:0000313" key="1">
    <source>
        <dbReference type="Proteomes" id="UP000228380"/>
    </source>
</evidence>
<reference evidence="2" key="2">
    <citation type="submission" date="2025-08" db="UniProtKB">
        <authorList>
            <consortium name="RefSeq"/>
        </authorList>
    </citation>
    <scope>IDENTIFICATION</scope>
    <source>
        <tissue evidence="2">Young leaves</tissue>
    </source>
</reference>
<dbReference type="PANTHER" id="PTHR48420">
    <property type="entry name" value="NON-HAEM DIOXYGENASE N-TERMINAL DOMAIN-CONTAINING PROTEIN"/>
    <property type="match status" value="1"/>
</dbReference>
<protein>
    <submittedName>
        <fullName evidence="2">Uncharacterized protein LOC103704467 isoform X1</fullName>
    </submittedName>
</protein>
<dbReference type="KEGG" id="pda:103704467"/>
<dbReference type="Proteomes" id="UP000228380">
    <property type="component" value="Chromosome 9"/>
</dbReference>
<dbReference type="Gene3D" id="2.60.120.330">
    <property type="entry name" value="B-lactam Antibiotic, Isopenicillin N Synthase, Chain"/>
    <property type="match status" value="1"/>
</dbReference>
<dbReference type="AlphaFoldDB" id="A0A8B7BV26"/>
<dbReference type="PANTHER" id="PTHR48420:SF1">
    <property type="entry name" value="NON-HAEM DIOXYGENASE N-TERMINAL DOMAIN-CONTAINING PROTEIN"/>
    <property type="match status" value="1"/>
</dbReference>
<dbReference type="SUPFAM" id="SSF51197">
    <property type="entry name" value="Clavaminate synthase-like"/>
    <property type="match status" value="1"/>
</dbReference>
<keyword evidence="1" id="KW-1185">Reference proteome</keyword>
<accession>A0A8B7BV26</accession>
<dbReference type="GeneID" id="103704467"/>
<reference evidence="1" key="1">
    <citation type="journal article" date="2019" name="Nat. Commun.">
        <title>Genome-wide association mapping of date palm fruit traits.</title>
        <authorList>
            <person name="Hazzouri K.M."/>
            <person name="Gros-Balthazard M."/>
            <person name="Flowers J.M."/>
            <person name="Copetti D."/>
            <person name="Lemansour A."/>
            <person name="Lebrun M."/>
            <person name="Masmoudi K."/>
            <person name="Ferrand S."/>
            <person name="Dhar M.I."/>
            <person name="Fresquez Z.A."/>
            <person name="Rosas U."/>
            <person name="Zhang J."/>
            <person name="Talag J."/>
            <person name="Lee S."/>
            <person name="Kudrna D."/>
            <person name="Powell R.F."/>
            <person name="Leitch I.J."/>
            <person name="Krueger R.R."/>
            <person name="Wing R.A."/>
            <person name="Amiri K.M.A."/>
            <person name="Purugganan M.D."/>
        </authorList>
    </citation>
    <scope>NUCLEOTIDE SEQUENCE [LARGE SCALE GENOMIC DNA]</scope>
    <source>
        <strain evidence="1">cv. Khalas</strain>
    </source>
</reference>
<name>A0A8B7BV26_PHODC</name>
<evidence type="ECO:0000313" key="2">
    <source>
        <dbReference type="RefSeq" id="XP_008785984.2"/>
    </source>
</evidence>